<dbReference type="AlphaFoldDB" id="A0ABD3FLE4"/>
<evidence type="ECO:0000313" key="2">
    <source>
        <dbReference type="EMBL" id="KAL3667558.1"/>
    </source>
</evidence>
<feature type="transmembrane region" description="Helical" evidence="1">
    <location>
        <begin position="99"/>
        <end position="120"/>
    </location>
</feature>
<dbReference type="Proteomes" id="UP001632037">
    <property type="component" value="Unassembled WGS sequence"/>
</dbReference>
<feature type="transmembrane region" description="Helical" evidence="1">
    <location>
        <begin position="565"/>
        <end position="588"/>
    </location>
</feature>
<feature type="transmembrane region" description="Helical" evidence="1">
    <location>
        <begin position="470"/>
        <end position="494"/>
    </location>
</feature>
<proteinExistence type="predicted"/>
<protein>
    <recommendedName>
        <fullName evidence="4">TRP C-terminal domain-containing protein</fullName>
    </recommendedName>
</protein>
<feature type="transmembrane region" description="Helical" evidence="1">
    <location>
        <begin position="61"/>
        <end position="79"/>
    </location>
</feature>
<feature type="transmembrane region" description="Helical" evidence="1">
    <location>
        <begin position="202"/>
        <end position="224"/>
    </location>
</feature>
<comment type="caution">
    <text evidence="2">The sequence shown here is derived from an EMBL/GenBank/DDBJ whole genome shotgun (WGS) entry which is preliminary data.</text>
</comment>
<feature type="transmembrane region" description="Helical" evidence="1">
    <location>
        <begin position="230"/>
        <end position="254"/>
    </location>
</feature>
<feature type="transmembrane region" description="Helical" evidence="1">
    <location>
        <begin position="132"/>
        <end position="154"/>
    </location>
</feature>
<dbReference type="EMBL" id="JBIMZQ010000013">
    <property type="protein sequence ID" value="KAL3667558.1"/>
    <property type="molecule type" value="Genomic_DNA"/>
</dbReference>
<keyword evidence="3" id="KW-1185">Reference proteome</keyword>
<keyword evidence="1" id="KW-1133">Transmembrane helix</keyword>
<gene>
    <name evidence="2" type="ORF">V7S43_007112</name>
</gene>
<keyword evidence="1" id="KW-0472">Membrane</keyword>
<name>A0ABD3FLE4_9STRA</name>
<evidence type="ECO:0000256" key="1">
    <source>
        <dbReference type="SAM" id="Phobius"/>
    </source>
</evidence>
<evidence type="ECO:0000313" key="3">
    <source>
        <dbReference type="Proteomes" id="UP001632037"/>
    </source>
</evidence>
<reference evidence="2 3" key="1">
    <citation type="submission" date="2024-09" db="EMBL/GenBank/DDBJ databases">
        <title>Genome sequencing and assembly of Phytophthora oleae, isolate VK10A, causative agent of rot of olive drupes.</title>
        <authorList>
            <person name="Conti Taguali S."/>
            <person name="Riolo M."/>
            <person name="La Spada F."/>
            <person name="Cacciola S.O."/>
            <person name="Dionisio G."/>
        </authorList>
    </citation>
    <scope>NUCLEOTIDE SEQUENCE [LARGE SCALE GENOMIC DNA]</scope>
    <source>
        <strain evidence="2 3">VK10A</strain>
    </source>
</reference>
<feature type="transmembrane region" description="Helical" evidence="1">
    <location>
        <begin position="160"/>
        <end position="181"/>
    </location>
</feature>
<keyword evidence="1" id="KW-0812">Transmembrane</keyword>
<accession>A0ABD3FLE4</accession>
<feature type="transmembrane region" description="Helical" evidence="1">
    <location>
        <begin position="514"/>
        <end position="534"/>
    </location>
</feature>
<feature type="transmembrane region" description="Helical" evidence="1">
    <location>
        <begin position="287"/>
        <end position="305"/>
    </location>
</feature>
<sequence length="589" mass="66246">MTVIQPSPVHQQLSSRLSQIKAGLAKGYHRWQTLQVSYRGHKYSVERLLALDEYTRTTSPVRVTLVVCGTLAPMVVLVISQESIPLNDPTEGWRANYGFWVRVGVMAGIVSCTLAVQANSIIHTAAITPRHLILLGICLSLSYPFISMGIAAFVGFPIPFFALSTIPIFFLLLILWFSLIIGRNNIRKMFQKSDEMQMFVKFICAQMLLPVVYPIYEVLFSAASNTYFELPVIILLSIMKVLMKNVIAVALVGMEDKLPEAVILTVDFFHAVYLTTCMQSTRSAVTLAIIITVDGSQSIFMLLGLHRRSQVTLIRAKRAAGMTSNTESLVTLLHLICSSSDKLTRQNLSGIQVNSCLHHTLDRPSRNLLNRMKKLLQSGSVSRKSSRSSSSAYGSRLLSSPIIPLRKLRFWIKLSGWRQHANSIQPFSPTFTFVQPSPGRVTARKNNSLVFYRSNILRDGLQALFTSECLVLASYLHTSIAMFYATFIVVMVYLPSARYHTELRGVTRENVAATVESVFIFGAFEFVSFALLAVMMRHKYGMNAFYQLAFVLETQVTLIQSKVMMWMLIILAFRVVHFGVDFTLRFAWI</sequence>
<organism evidence="2 3">
    <name type="scientific">Phytophthora oleae</name>
    <dbReference type="NCBI Taxonomy" id="2107226"/>
    <lineage>
        <taxon>Eukaryota</taxon>
        <taxon>Sar</taxon>
        <taxon>Stramenopiles</taxon>
        <taxon>Oomycota</taxon>
        <taxon>Peronosporomycetes</taxon>
        <taxon>Peronosporales</taxon>
        <taxon>Peronosporaceae</taxon>
        <taxon>Phytophthora</taxon>
    </lineage>
</organism>
<evidence type="ECO:0008006" key="4">
    <source>
        <dbReference type="Google" id="ProtNLM"/>
    </source>
</evidence>